<reference evidence="3 4" key="1">
    <citation type="submission" date="2016-10" db="EMBL/GenBank/DDBJ databases">
        <authorList>
            <person name="de Groot N.N."/>
        </authorList>
    </citation>
    <scope>NUCLEOTIDE SEQUENCE [LARGE SCALE GENOMIC DNA]</scope>
    <source>
        <strain evidence="3 4">MON 2.2</strain>
    </source>
</reference>
<dbReference type="PANTHER" id="PTHR44103">
    <property type="entry name" value="PROPROTEIN CONVERTASE P"/>
    <property type="match status" value="1"/>
</dbReference>
<name>A0A1G6VKE0_9ACTN</name>
<dbReference type="Pfam" id="PF22301">
    <property type="entry name" value="AUDH_beta_propeller"/>
    <property type="match status" value="1"/>
</dbReference>
<evidence type="ECO:0000256" key="1">
    <source>
        <dbReference type="ARBA" id="ARBA00022729"/>
    </source>
</evidence>
<dbReference type="InterPro" id="IPR028994">
    <property type="entry name" value="Integrin_alpha_N"/>
</dbReference>
<keyword evidence="1" id="KW-0732">Signal</keyword>
<dbReference type="Proteomes" id="UP000198546">
    <property type="component" value="Chromosome i"/>
</dbReference>
<dbReference type="PANTHER" id="PTHR44103:SF1">
    <property type="entry name" value="PROPROTEIN CONVERTASE P"/>
    <property type="match status" value="1"/>
</dbReference>
<keyword evidence="4" id="KW-1185">Reference proteome</keyword>
<dbReference type="STRING" id="675864.SAMN04489747_1165"/>
<dbReference type="SUPFAM" id="SSF69318">
    <property type="entry name" value="Integrin alpha N-terminal domain"/>
    <property type="match status" value="1"/>
</dbReference>
<feature type="domain" description="Aldos-2-ulose dehydratase beta-propeller" evidence="2">
    <location>
        <begin position="98"/>
        <end position="279"/>
    </location>
</feature>
<dbReference type="AlphaFoldDB" id="A0A1G6VKE0"/>
<protein>
    <submittedName>
        <fullName evidence="3">Repeat domain-containing protein</fullName>
    </submittedName>
</protein>
<evidence type="ECO:0000259" key="2">
    <source>
        <dbReference type="Pfam" id="PF22301"/>
    </source>
</evidence>
<organism evidence="3 4">
    <name type="scientific">Auraticoccus monumenti</name>
    <dbReference type="NCBI Taxonomy" id="675864"/>
    <lineage>
        <taxon>Bacteria</taxon>
        <taxon>Bacillati</taxon>
        <taxon>Actinomycetota</taxon>
        <taxon>Actinomycetes</taxon>
        <taxon>Propionibacteriales</taxon>
        <taxon>Propionibacteriaceae</taxon>
        <taxon>Auraticoccus</taxon>
    </lineage>
</organism>
<accession>A0A1G6VKE0</accession>
<dbReference type="EMBL" id="LT629688">
    <property type="protein sequence ID" value="SDD53326.1"/>
    <property type="molecule type" value="Genomic_DNA"/>
</dbReference>
<evidence type="ECO:0000313" key="3">
    <source>
        <dbReference type="EMBL" id="SDD53326.1"/>
    </source>
</evidence>
<dbReference type="Gene3D" id="2.130.10.130">
    <property type="entry name" value="Integrin alpha, N-terminal"/>
    <property type="match status" value="1"/>
</dbReference>
<gene>
    <name evidence="3" type="ORF">SAMN04489747_1165</name>
</gene>
<proteinExistence type="predicted"/>
<dbReference type="RefSeq" id="WP_172803993.1">
    <property type="nucleotide sequence ID" value="NZ_LT629688.1"/>
</dbReference>
<evidence type="ECO:0000313" key="4">
    <source>
        <dbReference type="Proteomes" id="UP000198546"/>
    </source>
</evidence>
<sequence>MAPDPAFDEHVIESGLTDGYWIQAVDVDGDGRPDILTSGLSEGHVSWYRNPDWSKQPIHSFSRPVSLDQGDVSGSGRRDLVICHDYAPTMFVATPADGRISWLENPGPAGGEWTARPIGQLGSTHRLRLGHFTDPDRQQLLALPVVGQASGLDALHAPIKVVLYDRPDDLEAGEWAAQPVDETSFRVIHAAQLGHFGAPSPAGLDAVLLACEEGLVWFGVDGSGSWQRHVLHTGETTQQERTGYKGSGNIAIGRLGDDPYAFMAAVEPFHGNTLALYTREGTHDGVVGGTWERRVLEVFGEPNEAGEGPAHHVVCADFDGDGEDELLVALRGPMPHQGVFLYKFSDVRAGVYEKTRLSEASAARIAVADFDGDGRLDFATLGYYVPGYFLCEDPQLVLFLNRYGAAVPGTPAIPALPLGG</sequence>
<dbReference type="InterPro" id="IPR054583">
    <property type="entry name" value="Beta-prop_AUDH"/>
</dbReference>
<dbReference type="InterPro" id="IPR013517">
    <property type="entry name" value="FG-GAP"/>
</dbReference>
<dbReference type="Pfam" id="PF13517">
    <property type="entry name" value="FG-GAP_3"/>
    <property type="match status" value="2"/>
</dbReference>